<accession>A0A653KZU8</accession>
<comment type="caution">
    <text evidence="1">The sequence shown here is derived from an EMBL/GenBank/DDBJ whole genome shotgun (WGS) entry which is preliminary data.</text>
</comment>
<dbReference type="RefSeq" id="WP_201298855.1">
    <property type="nucleotide sequence ID" value="NZ_LR732798.1"/>
</dbReference>
<dbReference type="AlphaFoldDB" id="A0A653KZU8"/>
<evidence type="ECO:0000313" key="2">
    <source>
        <dbReference type="Proteomes" id="UP000439123"/>
    </source>
</evidence>
<protein>
    <submittedName>
        <fullName evidence="1">Contig_41, whole genome shotgun sequence</fullName>
    </submittedName>
</protein>
<evidence type="ECO:0000313" key="1">
    <source>
        <dbReference type="EMBL" id="VXA84084.1"/>
    </source>
</evidence>
<name>A0A653KZU8_AERVE</name>
<organism evidence="1 2">
    <name type="scientific">Aeromonas veronii</name>
    <dbReference type="NCBI Taxonomy" id="654"/>
    <lineage>
        <taxon>Bacteria</taxon>
        <taxon>Pseudomonadati</taxon>
        <taxon>Pseudomonadota</taxon>
        <taxon>Gammaproteobacteria</taxon>
        <taxon>Aeromonadales</taxon>
        <taxon>Aeromonadaceae</taxon>
        <taxon>Aeromonas</taxon>
    </lineage>
</organism>
<gene>
    <name evidence="1" type="ORF">AERO8C_160237</name>
</gene>
<dbReference type="Pfam" id="PF05954">
    <property type="entry name" value="Phage_GPD"/>
    <property type="match status" value="1"/>
</dbReference>
<dbReference type="SUPFAM" id="SSF69279">
    <property type="entry name" value="Phage tail proteins"/>
    <property type="match status" value="1"/>
</dbReference>
<dbReference type="Proteomes" id="UP000439123">
    <property type="component" value="Unassembled WGS sequence"/>
</dbReference>
<dbReference type="EMBL" id="CABWLC010000008">
    <property type="protein sequence ID" value="VXA84084.1"/>
    <property type="molecule type" value="Genomic_DNA"/>
</dbReference>
<proteinExistence type="predicted"/>
<sequence>MELTDRIAPTWQIIANKADITAQISEHFVSLTLTDAVGLESDMLDITLDDSDPDKPLLIPPEGAELELYLGYDGVNEYMGLFVFDEAELAGWPSQLIIRARSATYDKSKGGKTNLQTQKNRSWKKGTTLGDMVKTIATEHGMEAAVAPSLAAIALPHTDQSDESDINLLVRMAKRYDAIIKPAAGKLILSKRGESRSVSGKPLPPVTITAGDCSSYRLVKSKRETAGMVVAYWHAVKSSKRNEVKVGQGEPVRRLRQYYPTEEMALAAARAELSRRERAQETLALSAVGDPGYLAEAPLTTTGFRPDIDSQWLISRVTHSLDCTGGYVCDIEAEKPNSGESPDVEVG</sequence>
<reference evidence="1 2" key="1">
    <citation type="submission" date="2019-10" db="EMBL/GenBank/DDBJ databases">
        <authorList>
            <person name="Karimi E."/>
        </authorList>
    </citation>
    <scope>NUCLEOTIDE SEQUENCE [LARGE SCALE GENOMIC DNA]</scope>
    <source>
        <strain evidence="1">Aeromonas sp. 8C</strain>
    </source>
</reference>